<dbReference type="Proteomes" id="UP000007875">
    <property type="component" value="Unassembled WGS sequence"/>
</dbReference>
<sequence>MYFCNYASYFVVYALLLSGSVTLDVLANVMCDTSHYCPSGNTCCKLSSGQWGCCPLPKAVCCKDQKHCCPSGYTCGVSGLCIRISGSKVIPWLTKTESLVQQEERVPARVIKKVRFAPQSEEIYDF</sequence>
<dbReference type="InterPro" id="IPR039036">
    <property type="entry name" value="Granulin_fam"/>
</dbReference>
<evidence type="ECO:0000256" key="5">
    <source>
        <dbReference type="SAM" id="Phobius"/>
    </source>
</evidence>
<keyword evidence="5" id="KW-1133">Transmembrane helix</keyword>
<dbReference type="GO" id="GO:0005576">
    <property type="term" value="C:extracellular region"/>
    <property type="evidence" value="ECO:0007669"/>
    <property type="project" value="UniProtKB-SubCell"/>
</dbReference>
<comment type="subcellular location">
    <subcellularLocation>
        <location evidence="1">Secreted</location>
    </subcellularLocation>
</comment>
<dbReference type="SUPFAM" id="SSF57277">
    <property type="entry name" value="Granulin repeat"/>
    <property type="match status" value="1"/>
</dbReference>
<dbReference type="InterPro" id="IPR037277">
    <property type="entry name" value="Granulin_sf"/>
</dbReference>
<evidence type="ECO:0000256" key="1">
    <source>
        <dbReference type="ARBA" id="ARBA00004613"/>
    </source>
</evidence>
<evidence type="ECO:0000256" key="2">
    <source>
        <dbReference type="ARBA" id="ARBA00010093"/>
    </source>
</evidence>
<dbReference type="STRING" id="51511.ENSCSAVP00000013900"/>
<name>H2Z8I8_CIOSA</name>
<dbReference type="InterPro" id="IPR000118">
    <property type="entry name" value="Granulin"/>
</dbReference>
<dbReference type="PROSITE" id="PS00799">
    <property type="entry name" value="GRANULINS"/>
    <property type="match status" value="1"/>
</dbReference>
<accession>H2Z8I8</accession>
<evidence type="ECO:0000313" key="8">
    <source>
        <dbReference type="Proteomes" id="UP000007875"/>
    </source>
</evidence>
<comment type="similarity">
    <text evidence="2">Belongs to the granulin family.</text>
</comment>
<feature type="domain" description="Granulins" evidence="6">
    <location>
        <begin position="62"/>
        <end position="75"/>
    </location>
</feature>
<evidence type="ECO:0000259" key="6">
    <source>
        <dbReference type="PROSITE" id="PS00799"/>
    </source>
</evidence>
<keyword evidence="8" id="KW-1185">Reference proteome</keyword>
<reference evidence="7" key="2">
    <citation type="submission" date="2025-08" db="UniProtKB">
        <authorList>
            <consortium name="Ensembl"/>
        </authorList>
    </citation>
    <scope>IDENTIFICATION</scope>
</reference>
<keyword evidence="4" id="KW-1015">Disulfide bond</keyword>
<dbReference type="AlphaFoldDB" id="H2Z8I8"/>
<dbReference type="PANTHER" id="PTHR12274">
    <property type="entry name" value="GRANULIN"/>
    <property type="match status" value="1"/>
</dbReference>
<dbReference type="InParanoid" id="H2Z8I8"/>
<keyword evidence="3" id="KW-0964">Secreted</keyword>
<dbReference type="GeneTree" id="ENSGT00470000042293"/>
<protein>
    <recommendedName>
        <fullName evidence="6">Granulins domain-containing protein</fullName>
    </recommendedName>
</protein>
<evidence type="ECO:0000256" key="3">
    <source>
        <dbReference type="ARBA" id="ARBA00022525"/>
    </source>
</evidence>
<keyword evidence="5" id="KW-0472">Membrane</keyword>
<organism evidence="7 8">
    <name type="scientific">Ciona savignyi</name>
    <name type="common">Pacific transparent sea squirt</name>
    <dbReference type="NCBI Taxonomy" id="51511"/>
    <lineage>
        <taxon>Eukaryota</taxon>
        <taxon>Metazoa</taxon>
        <taxon>Chordata</taxon>
        <taxon>Tunicata</taxon>
        <taxon>Ascidiacea</taxon>
        <taxon>Phlebobranchia</taxon>
        <taxon>Cionidae</taxon>
        <taxon>Ciona</taxon>
    </lineage>
</organism>
<proteinExistence type="inferred from homology"/>
<dbReference type="Pfam" id="PF00396">
    <property type="entry name" value="Granulin"/>
    <property type="match status" value="1"/>
</dbReference>
<evidence type="ECO:0000313" key="7">
    <source>
        <dbReference type="Ensembl" id="ENSCSAVP00000013900.1"/>
    </source>
</evidence>
<dbReference type="HOGENOM" id="CLU_1980844_0_0_1"/>
<dbReference type="Ensembl" id="ENSCSAVT00000014060.1">
    <property type="protein sequence ID" value="ENSCSAVP00000013900.1"/>
    <property type="gene ID" value="ENSCSAVG00000008145.1"/>
</dbReference>
<keyword evidence="5" id="KW-0812">Transmembrane</keyword>
<dbReference type="OMA" id="ISAETCC"/>
<reference evidence="8" key="1">
    <citation type="submission" date="2003-08" db="EMBL/GenBank/DDBJ databases">
        <authorList>
            <person name="Birren B."/>
            <person name="Nusbaum C."/>
            <person name="Abebe A."/>
            <person name="Abouelleil A."/>
            <person name="Adekoya E."/>
            <person name="Ait-zahra M."/>
            <person name="Allen N."/>
            <person name="Allen T."/>
            <person name="An P."/>
            <person name="Anderson M."/>
            <person name="Anderson S."/>
            <person name="Arachchi H."/>
            <person name="Armbruster J."/>
            <person name="Bachantsang P."/>
            <person name="Baldwin J."/>
            <person name="Barry A."/>
            <person name="Bayul T."/>
            <person name="Blitshsteyn B."/>
            <person name="Bloom T."/>
            <person name="Blye J."/>
            <person name="Boguslavskiy L."/>
            <person name="Borowsky M."/>
            <person name="Boukhgalter B."/>
            <person name="Brunache A."/>
            <person name="Butler J."/>
            <person name="Calixte N."/>
            <person name="Calvo S."/>
            <person name="Camarata J."/>
            <person name="Campo K."/>
            <person name="Chang J."/>
            <person name="Cheshatsang Y."/>
            <person name="Citroen M."/>
            <person name="Collymore A."/>
            <person name="Considine T."/>
            <person name="Cook A."/>
            <person name="Cooke P."/>
            <person name="Corum B."/>
            <person name="Cuomo C."/>
            <person name="David R."/>
            <person name="Dawoe T."/>
            <person name="Degray S."/>
            <person name="Dodge S."/>
            <person name="Dooley K."/>
            <person name="Dorje P."/>
            <person name="Dorjee K."/>
            <person name="Dorris L."/>
            <person name="Duffey N."/>
            <person name="Dupes A."/>
            <person name="Elkins T."/>
            <person name="Engels R."/>
            <person name="Erickson J."/>
            <person name="Farina A."/>
            <person name="Faro S."/>
            <person name="Ferreira P."/>
            <person name="Fischer H."/>
            <person name="Fitzgerald M."/>
            <person name="Foley K."/>
            <person name="Gage D."/>
            <person name="Galagan J."/>
            <person name="Gearin G."/>
            <person name="Gnerre S."/>
            <person name="Gnirke A."/>
            <person name="Goyette A."/>
            <person name="Graham J."/>
            <person name="Grandbois E."/>
            <person name="Gyaltsen K."/>
            <person name="Hafez N."/>
            <person name="Hagopian D."/>
            <person name="Hagos B."/>
            <person name="Hall J."/>
            <person name="Hatcher B."/>
            <person name="Heller A."/>
            <person name="Higgins H."/>
            <person name="Honan T."/>
            <person name="Horn A."/>
            <person name="Houde N."/>
            <person name="Hughes L."/>
            <person name="Hulme W."/>
            <person name="Husby E."/>
            <person name="Iliev I."/>
            <person name="Jaffe D."/>
            <person name="Jones C."/>
            <person name="Kamal M."/>
            <person name="Kamat A."/>
            <person name="Kamvysselis M."/>
            <person name="Karlsson E."/>
            <person name="Kells C."/>
            <person name="Kieu A."/>
            <person name="Kisner P."/>
            <person name="Kodira C."/>
            <person name="Kulbokas E."/>
            <person name="Labutti K."/>
            <person name="Lama D."/>
            <person name="Landers T."/>
            <person name="Leger J."/>
            <person name="Levine S."/>
            <person name="Lewis D."/>
            <person name="Lewis T."/>
            <person name="Lindblad-toh K."/>
            <person name="Liu X."/>
            <person name="Lokyitsang T."/>
            <person name="Lokyitsang Y."/>
            <person name="Lucien O."/>
            <person name="Lui A."/>
            <person name="Ma L.J."/>
            <person name="Mabbitt R."/>
            <person name="Macdonald J."/>
            <person name="Maclean C."/>
            <person name="Major J."/>
            <person name="Manning J."/>
            <person name="Marabella R."/>
            <person name="Maru K."/>
            <person name="Matthews C."/>
            <person name="Mauceli E."/>
            <person name="Mccarthy M."/>
            <person name="Mcdonough S."/>
            <person name="Mcghee T."/>
            <person name="Meldrim J."/>
            <person name="Meneus L."/>
            <person name="Mesirov J."/>
            <person name="Mihalev A."/>
            <person name="Mihova T."/>
            <person name="Mikkelsen T."/>
            <person name="Mlenga V."/>
            <person name="Moru K."/>
            <person name="Mozes J."/>
            <person name="Mulrain L."/>
            <person name="Munson G."/>
            <person name="Naylor J."/>
            <person name="Newes C."/>
            <person name="Nguyen C."/>
            <person name="Nguyen N."/>
            <person name="Nguyen T."/>
            <person name="Nicol R."/>
            <person name="Nielsen C."/>
            <person name="Nizzari M."/>
            <person name="Norbu C."/>
            <person name="Norbu N."/>
            <person name="O'donnell P."/>
            <person name="Okoawo O."/>
            <person name="O'leary S."/>
            <person name="Omotosho B."/>
            <person name="O'neill K."/>
            <person name="Osman S."/>
            <person name="Parker S."/>
            <person name="Perrin D."/>
            <person name="Phunkhang P."/>
            <person name="Piqani B."/>
            <person name="Purcell S."/>
            <person name="Rachupka T."/>
            <person name="Ramasamy U."/>
            <person name="Rameau R."/>
            <person name="Ray V."/>
            <person name="Raymond C."/>
            <person name="Retta R."/>
            <person name="Richardson S."/>
            <person name="Rise C."/>
            <person name="Rodriguez J."/>
            <person name="Rogers J."/>
            <person name="Rogov P."/>
            <person name="Rutman M."/>
            <person name="Schupbach R."/>
            <person name="Seaman C."/>
            <person name="Settipalli S."/>
            <person name="Sharpe T."/>
            <person name="Sheridan J."/>
            <person name="Sherpa N."/>
            <person name="Shi J."/>
            <person name="Smirnov S."/>
            <person name="Smith C."/>
            <person name="Sougnez C."/>
            <person name="Spencer B."/>
            <person name="Stalker J."/>
            <person name="Stange-thomann N."/>
            <person name="Stavropoulos S."/>
            <person name="Stetson K."/>
            <person name="Stone C."/>
            <person name="Stone S."/>
            <person name="Stubbs M."/>
            <person name="Talamas J."/>
            <person name="Tchuinga P."/>
            <person name="Tenzing P."/>
            <person name="Tesfaye S."/>
            <person name="Theodore J."/>
            <person name="Thoulutsang Y."/>
            <person name="Topham K."/>
            <person name="Towey S."/>
            <person name="Tsamla T."/>
            <person name="Tsomo N."/>
            <person name="Vallee D."/>
            <person name="Vassiliev H."/>
            <person name="Venkataraman V."/>
            <person name="Vinson J."/>
            <person name="Vo A."/>
            <person name="Wade C."/>
            <person name="Wang S."/>
            <person name="Wangchuk T."/>
            <person name="Wangdi T."/>
            <person name="Whittaker C."/>
            <person name="Wilkinson J."/>
            <person name="Wu Y."/>
            <person name="Wyman D."/>
            <person name="Yadav S."/>
            <person name="Yang S."/>
            <person name="Yang X."/>
            <person name="Yeager S."/>
            <person name="Yee E."/>
            <person name="Young G."/>
            <person name="Zainoun J."/>
            <person name="Zembeck L."/>
            <person name="Zimmer A."/>
            <person name="Zody M."/>
            <person name="Lander E."/>
        </authorList>
    </citation>
    <scope>NUCLEOTIDE SEQUENCE [LARGE SCALE GENOMIC DNA]</scope>
</reference>
<evidence type="ECO:0000256" key="4">
    <source>
        <dbReference type="ARBA" id="ARBA00023157"/>
    </source>
</evidence>
<reference evidence="7" key="3">
    <citation type="submission" date="2025-09" db="UniProtKB">
        <authorList>
            <consortium name="Ensembl"/>
        </authorList>
    </citation>
    <scope>IDENTIFICATION</scope>
</reference>
<dbReference type="eggNOG" id="KOG4296">
    <property type="taxonomic scope" value="Eukaryota"/>
</dbReference>
<dbReference type="SMART" id="SM00277">
    <property type="entry name" value="GRAN"/>
    <property type="match status" value="1"/>
</dbReference>
<dbReference type="PANTHER" id="PTHR12274:SF3">
    <property type="entry name" value="PROGRANULIN"/>
    <property type="match status" value="1"/>
</dbReference>
<feature type="transmembrane region" description="Helical" evidence="5">
    <location>
        <begin position="6"/>
        <end position="26"/>
    </location>
</feature>
<dbReference type="Gene3D" id="2.10.25.160">
    <property type="entry name" value="Granulin"/>
    <property type="match status" value="1"/>
</dbReference>
<dbReference type="FunFam" id="2.10.25.160:FF:000001">
    <property type="entry name" value="Granulin precursor"/>
    <property type="match status" value="1"/>
</dbReference>